<feature type="compositionally biased region" description="Pro residues" evidence="1">
    <location>
        <begin position="104"/>
        <end position="114"/>
    </location>
</feature>
<reference evidence="2" key="1">
    <citation type="journal article" date="2020" name="Stud. Mycol.">
        <title>101 Dothideomycetes genomes: a test case for predicting lifestyles and emergence of pathogens.</title>
        <authorList>
            <person name="Haridas S."/>
            <person name="Albert R."/>
            <person name="Binder M."/>
            <person name="Bloem J."/>
            <person name="Labutti K."/>
            <person name="Salamov A."/>
            <person name="Andreopoulos B."/>
            <person name="Baker S."/>
            <person name="Barry K."/>
            <person name="Bills G."/>
            <person name="Bluhm B."/>
            <person name="Cannon C."/>
            <person name="Castanera R."/>
            <person name="Culley D."/>
            <person name="Daum C."/>
            <person name="Ezra D."/>
            <person name="Gonzalez J."/>
            <person name="Henrissat B."/>
            <person name="Kuo A."/>
            <person name="Liang C."/>
            <person name="Lipzen A."/>
            <person name="Lutzoni F."/>
            <person name="Magnuson J."/>
            <person name="Mondo S."/>
            <person name="Nolan M."/>
            <person name="Ohm R."/>
            <person name="Pangilinan J."/>
            <person name="Park H.-J."/>
            <person name="Ramirez L."/>
            <person name="Alfaro M."/>
            <person name="Sun H."/>
            <person name="Tritt A."/>
            <person name="Yoshinaga Y."/>
            <person name="Zwiers L.-H."/>
            <person name="Turgeon B."/>
            <person name="Goodwin S."/>
            <person name="Spatafora J."/>
            <person name="Crous P."/>
            <person name="Grigoriev I."/>
        </authorList>
    </citation>
    <scope>NUCLEOTIDE SEQUENCE</scope>
    <source>
        <strain evidence="2">CBS 207.26</strain>
    </source>
</reference>
<organism evidence="2 3">
    <name type="scientific">Zopfia rhizophila CBS 207.26</name>
    <dbReference type="NCBI Taxonomy" id="1314779"/>
    <lineage>
        <taxon>Eukaryota</taxon>
        <taxon>Fungi</taxon>
        <taxon>Dikarya</taxon>
        <taxon>Ascomycota</taxon>
        <taxon>Pezizomycotina</taxon>
        <taxon>Dothideomycetes</taxon>
        <taxon>Dothideomycetes incertae sedis</taxon>
        <taxon>Zopfiaceae</taxon>
        <taxon>Zopfia</taxon>
    </lineage>
</organism>
<dbReference type="Proteomes" id="UP000800200">
    <property type="component" value="Unassembled WGS sequence"/>
</dbReference>
<dbReference type="EMBL" id="ML994629">
    <property type="protein sequence ID" value="KAF2186686.1"/>
    <property type="molecule type" value="Genomic_DNA"/>
</dbReference>
<sequence length="261" mass="28980">MLQNIQTELSAHRSIMLDIQHRVSHLEHESVASANGDAPQLAALQALEGHGSKRNSRLVPPEGQTWWQACQNFARNSDPPMSAAEFLRTPKRFSGIDWQYGPPSAKPQTPPMTPPDVEELPPLTPTSEDEDSEHSDIDTPRAKHDVEINADEVIASTPKEAEVEIQDDIKESFVDVDKKKMPSAPILHPPPGGKPISVNSEEVITAVPTAPVASIDNPHRYYKGKRSLATYQAVLKHKKTDKEQIVLIHFHNRSALKDLEE</sequence>
<evidence type="ECO:0000256" key="1">
    <source>
        <dbReference type="SAM" id="MobiDB-lite"/>
    </source>
</evidence>
<evidence type="ECO:0000313" key="3">
    <source>
        <dbReference type="Proteomes" id="UP000800200"/>
    </source>
</evidence>
<proteinExistence type="predicted"/>
<dbReference type="AlphaFoldDB" id="A0A6A6EA17"/>
<feature type="region of interest" description="Disordered" evidence="1">
    <location>
        <begin position="96"/>
        <end position="142"/>
    </location>
</feature>
<protein>
    <submittedName>
        <fullName evidence="2">Uncharacterized protein</fullName>
    </submittedName>
</protein>
<evidence type="ECO:0000313" key="2">
    <source>
        <dbReference type="EMBL" id="KAF2186686.1"/>
    </source>
</evidence>
<name>A0A6A6EA17_9PEZI</name>
<keyword evidence="3" id="KW-1185">Reference proteome</keyword>
<accession>A0A6A6EA17</accession>
<gene>
    <name evidence="2" type="ORF">K469DRAFT_572250</name>
</gene>
<dbReference type="OrthoDB" id="3778454at2759"/>